<feature type="region of interest" description="Disordered" evidence="10">
    <location>
        <begin position="1558"/>
        <end position="1586"/>
    </location>
</feature>
<feature type="compositionally biased region" description="Polar residues" evidence="10">
    <location>
        <begin position="3120"/>
        <end position="3130"/>
    </location>
</feature>
<evidence type="ECO:0000256" key="9">
    <source>
        <dbReference type="PROSITE-ProRule" id="PRU10141"/>
    </source>
</evidence>
<dbReference type="PANTHER" id="PTHR22983">
    <property type="entry name" value="PROTEIN KINASE RELATED"/>
    <property type="match status" value="1"/>
</dbReference>
<evidence type="ECO:0000256" key="10">
    <source>
        <dbReference type="SAM" id="MobiDB-lite"/>
    </source>
</evidence>
<feature type="compositionally biased region" description="Polar residues" evidence="10">
    <location>
        <begin position="4042"/>
        <end position="4051"/>
    </location>
</feature>
<feature type="compositionally biased region" description="Acidic residues" evidence="10">
    <location>
        <begin position="1570"/>
        <end position="1581"/>
    </location>
</feature>
<dbReference type="PROSITE" id="PS50011">
    <property type="entry name" value="PROTEIN_KINASE_DOM"/>
    <property type="match status" value="1"/>
</dbReference>
<feature type="compositionally biased region" description="Polar residues" evidence="10">
    <location>
        <begin position="3585"/>
        <end position="3615"/>
    </location>
</feature>
<feature type="compositionally biased region" description="Acidic residues" evidence="10">
    <location>
        <begin position="1188"/>
        <end position="1207"/>
    </location>
</feature>
<feature type="region of interest" description="Disordered" evidence="10">
    <location>
        <begin position="1163"/>
        <end position="1306"/>
    </location>
</feature>
<dbReference type="Proteomes" id="UP001281761">
    <property type="component" value="Unassembled WGS sequence"/>
</dbReference>
<dbReference type="GO" id="GO:0004674">
    <property type="term" value="F:protein serine/threonine kinase activity"/>
    <property type="evidence" value="ECO:0007669"/>
    <property type="project" value="UniProtKB-KW"/>
</dbReference>
<feature type="compositionally biased region" description="Basic and acidic residues" evidence="10">
    <location>
        <begin position="2294"/>
        <end position="2312"/>
    </location>
</feature>
<dbReference type="PROSITE" id="PS00108">
    <property type="entry name" value="PROTEIN_KINASE_ST"/>
    <property type="match status" value="1"/>
</dbReference>
<dbReference type="InterPro" id="IPR011009">
    <property type="entry name" value="Kinase-like_dom_sf"/>
</dbReference>
<evidence type="ECO:0000313" key="12">
    <source>
        <dbReference type="EMBL" id="KAK2952533.1"/>
    </source>
</evidence>
<dbReference type="EC" id="2.7.11.1" evidence="1"/>
<feature type="compositionally biased region" description="Polar residues" evidence="10">
    <location>
        <begin position="741"/>
        <end position="767"/>
    </location>
</feature>
<feature type="compositionally biased region" description="Acidic residues" evidence="10">
    <location>
        <begin position="375"/>
        <end position="385"/>
    </location>
</feature>
<evidence type="ECO:0000256" key="3">
    <source>
        <dbReference type="ARBA" id="ARBA00022679"/>
    </source>
</evidence>
<feature type="compositionally biased region" description="Polar residues" evidence="10">
    <location>
        <begin position="1558"/>
        <end position="1569"/>
    </location>
</feature>
<evidence type="ECO:0000256" key="2">
    <source>
        <dbReference type="ARBA" id="ARBA00022527"/>
    </source>
</evidence>
<feature type="compositionally biased region" description="Basic and acidic residues" evidence="10">
    <location>
        <begin position="825"/>
        <end position="842"/>
    </location>
</feature>
<feature type="region of interest" description="Disordered" evidence="10">
    <location>
        <begin position="2294"/>
        <end position="2340"/>
    </location>
</feature>
<feature type="compositionally biased region" description="Basic and acidic residues" evidence="10">
    <location>
        <begin position="467"/>
        <end position="488"/>
    </location>
</feature>
<evidence type="ECO:0000256" key="4">
    <source>
        <dbReference type="ARBA" id="ARBA00022741"/>
    </source>
</evidence>
<keyword evidence="2 12" id="KW-0723">Serine/threonine-protein kinase</keyword>
<dbReference type="EMBL" id="JARBJD010000102">
    <property type="protein sequence ID" value="KAK2952533.1"/>
    <property type="molecule type" value="Genomic_DNA"/>
</dbReference>
<accession>A0ABQ9XMI7</accession>
<dbReference type="PROSITE" id="PS00107">
    <property type="entry name" value="PROTEIN_KINASE_ATP"/>
    <property type="match status" value="1"/>
</dbReference>
<feature type="compositionally biased region" description="Low complexity" evidence="10">
    <location>
        <begin position="503"/>
        <end position="515"/>
    </location>
</feature>
<feature type="compositionally biased region" description="Basic and acidic residues" evidence="10">
    <location>
        <begin position="1274"/>
        <end position="1287"/>
    </location>
</feature>
<dbReference type="InterPro" id="IPR000719">
    <property type="entry name" value="Prot_kinase_dom"/>
</dbReference>
<feature type="compositionally biased region" description="Polar residues" evidence="10">
    <location>
        <begin position="918"/>
        <end position="927"/>
    </location>
</feature>
<evidence type="ECO:0000256" key="8">
    <source>
        <dbReference type="ARBA" id="ARBA00048679"/>
    </source>
</evidence>
<feature type="compositionally biased region" description="Basic and acidic residues" evidence="10">
    <location>
        <begin position="622"/>
        <end position="643"/>
    </location>
</feature>
<dbReference type="InterPro" id="IPR008271">
    <property type="entry name" value="Ser/Thr_kinase_AS"/>
</dbReference>
<reference evidence="12 13" key="1">
    <citation type="journal article" date="2022" name="bioRxiv">
        <title>Genomics of Preaxostyla Flagellates Illuminates Evolutionary Transitions and the Path Towards Mitochondrial Loss.</title>
        <authorList>
            <person name="Novak L.V.F."/>
            <person name="Treitli S.C."/>
            <person name="Pyrih J."/>
            <person name="Halakuc P."/>
            <person name="Pipaliya S.V."/>
            <person name="Vacek V."/>
            <person name="Brzon O."/>
            <person name="Soukal P."/>
            <person name="Eme L."/>
            <person name="Dacks J.B."/>
            <person name="Karnkowska A."/>
            <person name="Elias M."/>
            <person name="Hampl V."/>
        </authorList>
    </citation>
    <scope>NUCLEOTIDE SEQUENCE [LARGE SCALE GENOMIC DNA]</scope>
    <source>
        <strain evidence="12">NAU3</strain>
        <tissue evidence="12">Gut</tissue>
    </source>
</reference>
<keyword evidence="13" id="KW-1185">Reference proteome</keyword>
<comment type="catalytic activity">
    <reaction evidence="7">
        <text>L-threonyl-[protein] + ATP = O-phospho-L-threonyl-[protein] + ADP + H(+)</text>
        <dbReference type="Rhea" id="RHEA:46608"/>
        <dbReference type="Rhea" id="RHEA-COMP:11060"/>
        <dbReference type="Rhea" id="RHEA-COMP:11605"/>
        <dbReference type="ChEBI" id="CHEBI:15378"/>
        <dbReference type="ChEBI" id="CHEBI:30013"/>
        <dbReference type="ChEBI" id="CHEBI:30616"/>
        <dbReference type="ChEBI" id="CHEBI:61977"/>
        <dbReference type="ChEBI" id="CHEBI:456216"/>
        <dbReference type="EC" id="2.7.11.1"/>
    </reaction>
</comment>
<feature type="compositionally biased region" description="Acidic residues" evidence="10">
    <location>
        <begin position="843"/>
        <end position="864"/>
    </location>
</feature>
<feature type="region of interest" description="Disordered" evidence="10">
    <location>
        <begin position="1326"/>
        <end position="1356"/>
    </location>
</feature>
<proteinExistence type="predicted"/>
<feature type="compositionally biased region" description="Basic and acidic residues" evidence="10">
    <location>
        <begin position="1337"/>
        <end position="1356"/>
    </location>
</feature>
<organism evidence="12 13">
    <name type="scientific">Blattamonas nauphoetae</name>
    <dbReference type="NCBI Taxonomy" id="2049346"/>
    <lineage>
        <taxon>Eukaryota</taxon>
        <taxon>Metamonada</taxon>
        <taxon>Preaxostyla</taxon>
        <taxon>Oxymonadida</taxon>
        <taxon>Blattamonas</taxon>
    </lineage>
</organism>
<evidence type="ECO:0000313" key="13">
    <source>
        <dbReference type="Proteomes" id="UP001281761"/>
    </source>
</evidence>
<keyword evidence="6 9" id="KW-0067">ATP-binding</keyword>
<feature type="compositionally biased region" description="Basic residues" evidence="10">
    <location>
        <begin position="457"/>
        <end position="466"/>
    </location>
</feature>
<dbReference type="Pfam" id="PF00069">
    <property type="entry name" value="Pkinase"/>
    <property type="match status" value="1"/>
</dbReference>
<feature type="region of interest" description="Disordered" evidence="10">
    <location>
        <begin position="324"/>
        <end position="549"/>
    </location>
</feature>
<feature type="compositionally biased region" description="Basic and acidic residues" evidence="10">
    <location>
        <begin position="972"/>
        <end position="1034"/>
    </location>
</feature>
<comment type="caution">
    <text evidence="12">The sequence shown here is derived from an EMBL/GenBank/DDBJ whole genome shotgun (WGS) entry which is preliminary data.</text>
</comment>
<feature type="compositionally biased region" description="Basic and acidic residues" evidence="10">
    <location>
        <begin position="865"/>
        <end position="879"/>
    </location>
</feature>
<feature type="region of interest" description="Disordered" evidence="10">
    <location>
        <begin position="3774"/>
        <end position="3799"/>
    </location>
</feature>
<keyword evidence="3 12" id="KW-0808">Transferase</keyword>
<feature type="region of interest" description="Disordered" evidence="10">
    <location>
        <begin position="2631"/>
        <end position="2673"/>
    </location>
</feature>
<keyword evidence="4 9" id="KW-0547">Nucleotide-binding</keyword>
<feature type="compositionally biased region" description="Basic and acidic residues" evidence="10">
    <location>
        <begin position="386"/>
        <end position="403"/>
    </location>
</feature>
<protein>
    <recommendedName>
        <fullName evidence="1">non-specific serine/threonine protein kinase</fullName>
        <ecNumber evidence="1">2.7.11.1</ecNumber>
    </recommendedName>
</protein>
<dbReference type="PANTHER" id="PTHR22983:SF6">
    <property type="entry name" value="SERINE_THREONINE-PROTEIN KINASE 36"/>
    <property type="match status" value="1"/>
</dbReference>
<name>A0ABQ9XMI7_9EUKA</name>
<gene>
    <name evidence="12" type="ORF">BLNAU_12499</name>
</gene>
<feature type="compositionally biased region" description="Polar residues" evidence="10">
    <location>
        <begin position="775"/>
        <end position="786"/>
    </location>
</feature>
<evidence type="ECO:0000259" key="11">
    <source>
        <dbReference type="PROSITE" id="PS50011"/>
    </source>
</evidence>
<feature type="compositionally biased region" description="Basic residues" evidence="10">
    <location>
        <begin position="532"/>
        <end position="545"/>
    </location>
</feature>
<dbReference type="InterPro" id="IPR017441">
    <property type="entry name" value="Protein_kinase_ATP_BS"/>
</dbReference>
<comment type="catalytic activity">
    <reaction evidence="8">
        <text>L-seryl-[protein] + ATP = O-phospho-L-seryl-[protein] + ADP + H(+)</text>
        <dbReference type="Rhea" id="RHEA:17989"/>
        <dbReference type="Rhea" id="RHEA-COMP:9863"/>
        <dbReference type="Rhea" id="RHEA-COMP:11604"/>
        <dbReference type="ChEBI" id="CHEBI:15378"/>
        <dbReference type="ChEBI" id="CHEBI:29999"/>
        <dbReference type="ChEBI" id="CHEBI:30616"/>
        <dbReference type="ChEBI" id="CHEBI:83421"/>
        <dbReference type="ChEBI" id="CHEBI:456216"/>
        <dbReference type="EC" id="2.7.11.1"/>
    </reaction>
</comment>
<keyword evidence="5 12" id="KW-0418">Kinase</keyword>
<sequence>MSNAVGHESSYYKIKLIGEGSFGRVFKGRKKGTGHLLALKYIGKQKRTQRETQALLGEVEVMRKLQHENVIQFVDCFDTEDEFVVVTVFAQSDLSKLLADDKHFSEGEIQWIIRQLASALKYLHEMNIIHRDLKPQNILIDSTGSIKLCDFGFARILDEKTTKMGSIKGTPLYMAPEIALERKYDWRSDLWSLGVLLYELHCGHVPFEAENYIELLHKLQNDEVNYLPQMSDLFVDFLKGLLQKDPNRRFTWPNLLNHPFLTEASSEQHNFVRFNAGTKPIFTYHNLDDYIPLSVLDLQMKDPTLVGQQDRILKNRRLELEQFIDQKKSGKDSTRPDPNALFNENNAQDVGGGQAGFLPDLFRPTDDPTSVFSESSEETEESEESDQNKDKLDDLNGNSREEINIEPVPDESIPIPSETYQKTTDELEPLQKQDSREPEPKIPTEEKDDISGPGTKVKGKKKKGKRRESDTVKPKVERRLSQPRKTEKTLASTAKAKPKAKKTITGTTTKPLTKPKIVKKKKSEPGDLVKAKPVKKKKKGAKRLPKPLPEEIITSPASIAVVATPRADLPSLTESAHDSHHVISNRKLASLHSSFTQLQLKDDIFELFDEEIPLDFFEEIDQAEKDLDAEMQHEDTEQSTSKEEDSEGGQAEAELWLTLDQSNILQADSLISHLSPAVATIDPQGSLPLLLPIATDPPTSPLEKRADNTQMSDSGESYGLLELFEIPEDVVKMPEQKIYSSLTEMSGSGTTDLTGETSSTHVPTPTEQSKDDDNQSSLIMSTSTEPTELVESSDSDSLGGGKKPKKKAKTDNSETDWSSSGETEPTVKVEAEGAEEKAKDEASDSEDGSDETEPTVRIDEEESKDGEKKAEDEKERSDKPAPITEKEDDEEEEEWESDAPLFGKKISHKHPLPPLPTLRNTSNSFTFSDEYIQEGTKKSKAKKGVRSVNAVSILQAEILDDEEEEEDEEERSETVKSKKHSENQIPEATKKKEEQEESEKHEKDQSEQDISEKEETIESARSSKHDQSEKKDELVVELSIPPVEATSESASHKSTPKTPPVATPVESSSYETATEHSSKQISRCHSHTLLPVLRKKRLSLHPNSGSKITLETLKSKPRFIEPLNITQIRLQQGSSNHPEYVVSARGRLYHNKKVEKALWEDWDSTSDQAQPDPKKPASTHSRQHSEKAEEEQYGEDDWEWEEEESQEAGETSEKSINKTPNGDETPDVDTERRNNADTSDSGADDHKNAISNDGQAWDDDATTASFSSGMDNDLSTHSESELSHLSDDLEGVEEQEQQSTQNEERPLLIKICEPILHKPIVKERVDTPEAQHPSLTRSHETLDGRDTLKSDDSSKLETEEMAEIIRMRSPNLPSRQDPAGSTMSQCTAMRALHSRRATESYIPYTPRALLPTKLPKELLVLSHRILWEVKSKYSLGQHLDDEGSGSPRSSMPLFSALLPSMKEVDTIITETFHVALPLGDSARDVVTKLVGAFNTILKSDMITELDAFLCVFIVFCLLMRNGVVALPPIFFSRTRPDPLLPTPPNLIPLLLYDGRETPNSPTSLSSEGSNADDDSQETASEDGERLKFPNLNRRLMSMPIPACYPLFGTLEAALSFAGMPFETRWSDTPFFLNTLPPFVSIIRPTLNSLNPVAPNVQRLSFPMYQSHTVSFEPSSQVPPKNPVTLTFNTISPSPVSPTPPIPTWLSSRWGVYRWLPIPEAVPLFVDLVGLCSMRGCTISVPHLDDSVVMFSYTVDEMFESLISARNKTISRDSRGTSVNMLQFQDHSETESFTHTAHSGLASIRSNDVHVLPTFERLSTIDWFSSANVFITAVHGVTNTVRTIGAAARGIYSSIIGSFWNGTFKPGWIYNTDERLERGENVYEEDGWLMSLLYAAEVFFHNFFTCSCGTTKKHQGQASFNPRNDQSSTTFLRWHHILSFAFPTLSFCPNCAVLPRAVPTHILFASRMTHHSLSHQFKSNPEGFVSPIRETRVGGVAAPSSLPSEETVLRQYTALVGDLQRASLDFICALVDCLESLSLSSSISSQAQDLFVSRTLAFTPLSHQCTSLMGKPFTDAHVSLQQIPANLIQHLTRETIPLVGTLLFGGSQRWNLPHSSTQLFCVLHGVGTCNCVREWKSTLKRRMFNDDYRSVYRYQGGKNVKTSEADTEARQDQLTVLIPTYESSQSGRGNSAFPMGDVSNSFQDVVAAHITEVQDSHHTNILARTYQNMKNHQTLIQSTTPIPLLPSNRTLDGVTKVCASLHTLFASSIFPAFSPLAEDPDIIFGGEVRGVWEKEQQTMRKSEERRKKQDERPGSNIDQNLPAFSDNPPVPHSYSSSRQGCKTNLPVVDAYIKSICEDTSKRTRSKQKTSESQAFTRLASMLNSELFLPCTAPHEKEVDQDNIVTKSKMQIQNNTIDPSLIVTPDDTDYPLLPPIISFTVESFVYFLHTTNTMNQSSPGFGFAHAVLLQIIRQLLWILKHAVSFAVLSIPYPGYPSLPSITSLTEILGAIMIVPISFIKGRALHHNGAISIQVLLHYLEDSCAIDTIIKQIQIPTNPSTDSKRQNLSGIGKFSTNVADPQAESLLNSQQANTPRALDLDDPTMTSDTAHSPFLVLVASLVDQELESLTVFTSLNERTNQDGDLPVPNPDPESDLASRHSFLRQSRQKRGTDPKVSGFHITEHHIQLVIALYGVLHVVSTGGDYLPHLMRDASADARALNKGSPNTISESRETFAPQGTKRSLGMIKISTAQSMNNARKPVSPILTRLRFVMARLSLNCLLDMPFISFSPDSSGDQLLLQPEMSDEPHIDILEDEPLEAAVPIPPLKIIQVSQPTGGRPSGLSRATGPVSAKLENGSIISSFETTNKSTRLSIFCLPAHMLRLTSVLSLVIPHICPLSPCSSALQYRQRAGQIQHSPIPFITGLTKQLPIWNPRQSLAVFAEDFRRQVTDIQQLESYSSFRVGQFAEDYLEYSLLLPFGELDPQAPDRVRNSFGEEKTRTSSTHLQFLGGPVRSHTEHIFRFGLPFHPTLAKLKDATAITAKDEDGEYDGEEDNDASEVTIEPVSVIVSTWEHLVAYLSGVLFSHYQMSLSALICGFFAFSEAMCFSSAEVTGDLSTSLPSADQNSIVSSSAKEQKKIPDSWGESKNPRILIERRDSTTLYPQQLLSRGMAGGYENIYRIRANWWIQRVPNIYSSSLQQRPDPRLSATHFSKSKTRVSTDIESVVITQPNTHDVSRAMQRWAWSGSLSQMPILPIWGAATNMFPLPNKPTDQELCTYTSPQIVSDSHRKIKDKPQIVMERCIHALQVGQADLLSLYRFLAQSPTLCRQIQAELDDIHNLVATTGTVNLNMCPRLVSLPFIQLSSFLEQSSNQGGTNAQHSSARQYYPQNLPRPDLYLRSDQKLSKVSALLNEKGPMHKEIYPHHISVPPNIAPVDMVLQATQTSPLILKGGNFAQNASSLEIGPDRYLFQEIPLEGGAVPLSLSLQRTGLIVQTSPDSFKNSVFPTHLSDTASPVWMVDLLVWAAHAIASPPELSYGFGNGVSPLNLPSAVSEGIGESPLVYALSFLSRISREVFIHVLDGAAALEPTTSNPTKDPSPTNNKSQPLSRRGYHQSTPSDSHKQFQKPIDGSIQLSQQDDTDQIFYLLNVRPCIPRPPNTIALNNTTRLLVDVLGSHFPYVGSNQTGLKLDTPFTPTESSFYQQKLCLTSNSVKPQVDLMNQNPFSFSVALLTHLIHHLHLLDSILSLIDPVQFVLPPSPLTYTVALPHCAMNTSAYQTHKSGDGKASKGNQGFESTKSVSSSSGTPIFTFQSANRRTRFEILTIKSLFCIIQTLTSIFNSSSVLARPSIKYLTEITQPINMENNRYNSLKKGSSSLSGSYQSNARDAAIQSTLFFDLIEPYWPSALKPLLDHNFRAFDVMSTLAAPDLGGSLKQSDSASTAIPHRSFSRKNREDMALLWPSLISQVGAMLFAPLDLQNFSVLIDQISTFDFEHTANPQVLSPRQPHMSPTSTPLFGSADKPRHKTKPTQLSPLLQSDDLLDGTDSRTNQSQMRKYKHSITSVSRAVTQHFSQAVARSHILQADTLATKLADFSFAKALEVSGSSFAYTFDTTLSSPFEMTSLRTIPFATSTRKSESSLLPYAIQLKGTLFLTGVLSLTQFEILDTLTWVMMPLLGQSPTLLSIFAPMKNALFDTCMFLASLYLDQIEETIFHVPPIDLILPASRNPFSVSVLQQDKQPFFPPTPTESSKHPSHPHFSYVLSVPRAQTQSNSSPLFAVPTPPFSGAASPLMMHPPSFQIQYRLANLLARLFGLLEGLARSDRSILEEFAGIQSIAQLLILLSSVQNYTPSMCIFNTILPFCAVTLRSAALSFLVTLSEENSTMREYLQNLVQIQ</sequence>
<dbReference type="SUPFAM" id="SSF56112">
    <property type="entry name" value="Protein kinase-like (PK-like)"/>
    <property type="match status" value="1"/>
</dbReference>
<feature type="compositionally biased region" description="Acidic residues" evidence="10">
    <location>
        <begin position="886"/>
        <end position="897"/>
    </location>
</feature>
<feature type="region of interest" description="Disordered" evidence="10">
    <location>
        <begin position="3120"/>
        <end position="3142"/>
    </location>
</feature>
<dbReference type="SMART" id="SM00220">
    <property type="entry name" value="S_TKc"/>
    <property type="match status" value="1"/>
</dbReference>
<evidence type="ECO:0000256" key="7">
    <source>
        <dbReference type="ARBA" id="ARBA00047899"/>
    </source>
</evidence>
<feature type="region of interest" description="Disordered" evidence="10">
    <location>
        <begin position="3994"/>
        <end position="4051"/>
    </location>
</feature>
<feature type="compositionally biased region" description="Basic and acidic residues" evidence="10">
    <location>
        <begin position="324"/>
        <end position="335"/>
    </location>
</feature>
<feature type="compositionally biased region" description="Basic and acidic residues" evidence="10">
    <location>
        <begin position="423"/>
        <end position="445"/>
    </location>
</feature>
<evidence type="ECO:0000256" key="6">
    <source>
        <dbReference type="ARBA" id="ARBA00022840"/>
    </source>
</evidence>
<feature type="region of interest" description="Disordered" evidence="10">
    <location>
        <begin position="741"/>
        <end position="1086"/>
    </location>
</feature>
<evidence type="ECO:0000256" key="1">
    <source>
        <dbReference type="ARBA" id="ARBA00012513"/>
    </source>
</evidence>
<feature type="region of interest" description="Disordered" evidence="10">
    <location>
        <begin position="691"/>
        <end position="714"/>
    </location>
</feature>
<feature type="compositionally biased region" description="Polar residues" evidence="10">
    <location>
        <begin position="3994"/>
        <end position="4011"/>
    </location>
</feature>
<feature type="binding site" evidence="9">
    <location>
        <position position="44"/>
    </location>
    <ligand>
        <name>ATP</name>
        <dbReference type="ChEBI" id="CHEBI:30616"/>
    </ligand>
</feature>
<feature type="domain" description="Protein kinase" evidence="11">
    <location>
        <begin position="11"/>
        <end position="261"/>
    </location>
</feature>
<dbReference type="Gene3D" id="1.10.510.10">
    <property type="entry name" value="Transferase(Phosphotransferase) domain 1"/>
    <property type="match status" value="1"/>
</dbReference>
<feature type="compositionally biased region" description="Acidic residues" evidence="10">
    <location>
        <begin position="958"/>
        <end position="971"/>
    </location>
</feature>
<feature type="region of interest" description="Disordered" evidence="10">
    <location>
        <begin position="619"/>
        <end position="652"/>
    </location>
</feature>
<evidence type="ECO:0000256" key="5">
    <source>
        <dbReference type="ARBA" id="ARBA00022777"/>
    </source>
</evidence>
<feature type="region of interest" description="Disordered" evidence="10">
    <location>
        <begin position="3584"/>
        <end position="3622"/>
    </location>
</feature>